<reference evidence="3 4" key="1">
    <citation type="submission" date="2018-03" db="EMBL/GenBank/DDBJ databases">
        <title>Genomic Encyclopedia of Type Strains, Phase III (KMG-III): the genomes of soil and plant-associated and newly described type strains.</title>
        <authorList>
            <person name="Whitman W."/>
        </authorList>
    </citation>
    <scope>NUCLEOTIDE SEQUENCE [LARGE SCALE GENOMIC DNA]</scope>
    <source>
        <strain evidence="3 4">CGMCC 1.12700</strain>
    </source>
</reference>
<keyword evidence="2 3" id="KW-0808">Transferase</keyword>
<sequence>MNSDSSANRDYATISPSAKVLLLMKGHTGIPFAREAARLISLPDHFIPDFERKDFGYWARVVHFESRYQQVNALLADIQPSHILELSSGFSFRGLQLSTEQEVHFIDTDLPDLIAAKRPLLEALQAGLPEAKGKLEMQPLNALHETDFRAITDRFAPGPLTIINEGLLMYLNTEEKKQLCAIIRNVLQERGGYWITADIYLKDEARFAGLLPKDELQQFLEAHRIDDNKFDSLEAAADFFRGEGFEIDREAEPDFGSTDALQYLVASAPAELLEQLQNGGRRIQATWRLKLAE</sequence>
<gene>
    <name evidence="3" type="ORF">B0I18_102233</name>
</gene>
<name>A0A2P8D7S4_9BACT</name>
<dbReference type="SUPFAM" id="SSF53335">
    <property type="entry name" value="S-adenosyl-L-methionine-dependent methyltransferases"/>
    <property type="match status" value="1"/>
</dbReference>
<dbReference type="OrthoDB" id="1442552at2"/>
<protein>
    <submittedName>
        <fullName evidence="3">Leucine carboxyl methyltransferase</fullName>
    </submittedName>
</protein>
<accession>A0A2P8D7S4</accession>
<evidence type="ECO:0000256" key="2">
    <source>
        <dbReference type="ARBA" id="ARBA00022679"/>
    </source>
</evidence>
<dbReference type="AlphaFoldDB" id="A0A2P8D7S4"/>
<dbReference type="GO" id="GO:0008168">
    <property type="term" value="F:methyltransferase activity"/>
    <property type="evidence" value="ECO:0007669"/>
    <property type="project" value="UniProtKB-KW"/>
</dbReference>
<comment type="caution">
    <text evidence="3">The sequence shown here is derived from an EMBL/GenBank/DDBJ whole genome shotgun (WGS) entry which is preliminary data.</text>
</comment>
<dbReference type="EMBL" id="PYGD01000002">
    <property type="protein sequence ID" value="PSK93263.1"/>
    <property type="molecule type" value="Genomic_DNA"/>
</dbReference>
<dbReference type="RefSeq" id="WP_106522280.1">
    <property type="nucleotide sequence ID" value="NZ_PYGD01000002.1"/>
</dbReference>
<evidence type="ECO:0000256" key="1">
    <source>
        <dbReference type="ARBA" id="ARBA00022603"/>
    </source>
</evidence>
<proteinExistence type="predicted"/>
<keyword evidence="4" id="KW-1185">Reference proteome</keyword>
<dbReference type="GO" id="GO:0032259">
    <property type="term" value="P:methylation"/>
    <property type="evidence" value="ECO:0007669"/>
    <property type="project" value="UniProtKB-KW"/>
</dbReference>
<evidence type="ECO:0000313" key="3">
    <source>
        <dbReference type="EMBL" id="PSK93263.1"/>
    </source>
</evidence>
<organism evidence="3 4">
    <name type="scientific">Taibaiella chishuiensis</name>
    <dbReference type="NCBI Taxonomy" id="1434707"/>
    <lineage>
        <taxon>Bacteria</taxon>
        <taxon>Pseudomonadati</taxon>
        <taxon>Bacteroidota</taxon>
        <taxon>Chitinophagia</taxon>
        <taxon>Chitinophagales</taxon>
        <taxon>Chitinophagaceae</taxon>
        <taxon>Taibaiella</taxon>
    </lineage>
</organism>
<dbReference type="InterPro" id="IPR029063">
    <property type="entry name" value="SAM-dependent_MTases_sf"/>
</dbReference>
<dbReference type="InterPro" id="IPR007213">
    <property type="entry name" value="Ppm1/Ppm2/Tcmp"/>
</dbReference>
<dbReference type="Gene3D" id="3.40.50.150">
    <property type="entry name" value="Vaccinia Virus protein VP39"/>
    <property type="match status" value="1"/>
</dbReference>
<dbReference type="Pfam" id="PF04072">
    <property type="entry name" value="LCM"/>
    <property type="match status" value="1"/>
</dbReference>
<evidence type="ECO:0000313" key="4">
    <source>
        <dbReference type="Proteomes" id="UP000240572"/>
    </source>
</evidence>
<dbReference type="Proteomes" id="UP000240572">
    <property type="component" value="Unassembled WGS sequence"/>
</dbReference>
<keyword evidence="1 3" id="KW-0489">Methyltransferase</keyword>